<dbReference type="EMBL" id="KT318878">
    <property type="protein sequence ID" value="AKT74175.1"/>
    <property type="molecule type" value="Genomic_DNA"/>
</dbReference>
<dbReference type="Pfam" id="PF13439">
    <property type="entry name" value="Glyco_transf_4"/>
    <property type="match status" value="1"/>
</dbReference>
<evidence type="ECO:0000259" key="5">
    <source>
        <dbReference type="Pfam" id="PF13439"/>
    </source>
</evidence>
<feature type="domain" description="Glycosyl transferase family 1" evidence="4">
    <location>
        <begin position="195"/>
        <end position="355"/>
    </location>
</feature>
<feature type="domain" description="Glycosyltransferase subfamily 4-like N-terminal" evidence="5">
    <location>
        <begin position="14"/>
        <end position="186"/>
    </location>
</feature>
<dbReference type="GO" id="GO:0016757">
    <property type="term" value="F:glycosyltransferase activity"/>
    <property type="evidence" value="ECO:0007669"/>
    <property type="project" value="UniProtKB-KW"/>
</dbReference>
<sequence length="391" mass="42748">MKILLVAEKYPPIVGGGETHLHQLAEGLVTRGHEVTVATEAVPDGPERRLYREGAVRVHEVTGLMDACQRLDAKAAVASLHSVLTTGDADLVHVFNYVPALLTSWLRPAIGAKLAVSLFETHMPGQRVFDLWGDYPLERSLQRGLVDNLRADVMVCGSQAYRRWALDAGFTDDDIHVVEFGTDLDRFRDDGAARARWRNRHGVADDETVFLVPARPVPRKCIEDAVAALAHLAGRHPRARLVLTTPTARTLDSYAEKLRALADELGVADRVIWEQGLSWHDMPMLYAGADAVVLPSSHEGFGIALVEGMAGRRPVITSNVEGHDEVIDHERTGFLYPARDVEALAGCMARVITSDLENLVAAAHAEAVRRFSSTAVAAGHERAYEVACGQR</sequence>
<evidence type="ECO:0000259" key="4">
    <source>
        <dbReference type="Pfam" id="PF00534"/>
    </source>
</evidence>
<evidence type="ECO:0000313" key="6">
    <source>
        <dbReference type="EMBL" id="AKT74175.1"/>
    </source>
</evidence>
<reference evidence="6" key="1">
    <citation type="journal article" date="2016" name="Appl. Microbiol. Biotechnol.">
        <title>Identification and engineering of regulation-related genes toward improved kasugamycin production.</title>
        <authorList>
            <person name="Zhu C."/>
            <person name="Kang Q."/>
            <person name="Bai L."/>
            <person name="Cheng L."/>
            <person name="Deng Z."/>
        </authorList>
    </citation>
    <scope>NUCLEOTIDE SEQUENCE</scope>
    <source>
        <strain evidence="6">XM301</strain>
    </source>
</reference>
<dbReference type="SUPFAM" id="SSF53756">
    <property type="entry name" value="UDP-Glycosyltransferase/glycogen phosphorylase"/>
    <property type="match status" value="1"/>
</dbReference>
<evidence type="ECO:0000256" key="1">
    <source>
        <dbReference type="ARBA" id="ARBA00021292"/>
    </source>
</evidence>
<evidence type="ECO:0000256" key="3">
    <source>
        <dbReference type="ARBA" id="ARBA00022679"/>
    </source>
</evidence>
<keyword evidence="2" id="KW-0328">Glycosyltransferase</keyword>
<evidence type="ECO:0000256" key="2">
    <source>
        <dbReference type="ARBA" id="ARBA00022676"/>
    </source>
</evidence>
<accession>A0A0K1H2V2</accession>
<keyword evidence="3 6" id="KW-0808">Transferase</keyword>
<proteinExistence type="predicted"/>
<name>A0A0K1H2V2_9ACTN</name>
<dbReference type="CDD" id="cd03801">
    <property type="entry name" value="GT4_PimA-like"/>
    <property type="match status" value="1"/>
</dbReference>
<dbReference type="Gene3D" id="3.40.50.2000">
    <property type="entry name" value="Glycogen Phosphorylase B"/>
    <property type="match status" value="2"/>
</dbReference>
<dbReference type="InterPro" id="IPR028098">
    <property type="entry name" value="Glyco_trans_4-like_N"/>
</dbReference>
<gene>
    <name evidence="6" type="primary">kasA</name>
</gene>
<organism evidence="6">
    <name type="scientific">Streptomyces microaureus</name>
    <dbReference type="NCBI Taxonomy" id="1689400"/>
    <lineage>
        <taxon>Bacteria</taxon>
        <taxon>Bacillati</taxon>
        <taxon>Actinomycetota</taxon>
        <taxon>Actinomycetes</taxon>
        <taxon>Kitasatosporales</taxon>
        <taxon>Streptomycetaceae</taxon>
        <taxon>Streptomyces</taxon>
    </lineage>
</organism>
<dbReference type="InterPro" id="IPR001296">
    <property type="entry name" value="Glyco_trans_1"/>
</dbReference>
<dbReference type="PANTHER" id="PTHR12526:SF510">
    <property type="entry name" value="D-INOSITOL 3-PHOSPHATE GLYCOSYLTRANSFERASE"/>
    <property type="match status" value="1"/>
</dbReference>
<dbReference type="AlphaFoldDB" id="A0A0K1H2V2"/>
<dbReference type="PANTHER" id="PTHR12526">
    <property type="entry name" value="GLYCOSYLTRANSFERASE"/>
    <property type="match status" value="1"/>
</dbReference>
<protein>
    <recommendedName>
        <fullName evidence="1">D-inositol 3-phosphate glycosyltransferase</fullName>
    </recommendedName>
</protein>
<dbReference type="Pfam" id="PF00534">
    <property type="entry name" value="Glycos_transf_1"/>
    <property type="match status" value="1"/>
</dbReference>